<proteinExistence type="predicted"/>
<keyword evidence="4" id="KW-0805">Transcription regulation</keyword>
<evidence type="ECO:0000256" key="3">
    <source>
        <dbReference type="ARBA" id="ARBA00022833"/>
    </source>
</evidence>
<comment type="caution">
    <text evidence="9">The sequence shown here is derived from an EMBL/GenBank/DDBJ whole genome shotgun (WGS) entry which is preliminary data.</text>
</comment>
<organism evidence="9 10">
    <name type="scientific">Gigaspora margarita</name>
    <dbReference type="NCBI Taxonomy" id="4874"/>
    <lineage>
        <taxon>Eukaryota</taxon>
        <taxon>Fungi</taxon>
        <taxon>Fungi incertae sedis</taxon>
        <taxon>Mucoromycota</taxon>
        <taxon>Glomeromycotina</taxon>
        <taxon>Glomeromycetes</taxon>
        <taxon>Diversisporales</taxon>
        <taxon>Gigasporaceae</taxon>
        <taxon>Gigaspora</taxon>
    </lineage>
</organism>
<evidence type="ECO:0000313" key="10">
    <source>
        <dbReference type="Proteomes" id="UP000789901"/>
    </source>
</evidence>
<dbReference type="PROSITE" id="PS50048">
    <property type="entry name" value="ZN2_CY6_FUNGAL_2"/>
    <property type="match status" value="1"/>
</dbReference>
<dbReference type="Proteomes" id="UP000789901">
    <property type="component" value="Unassembled WGS sequence"/>
</dbReference>
<feature type="domain" description="Zn(2)-C6 fungal-type" evidence="8">
    <location>
        <begin position="18"/>
        <end position="47"/>
    </location>
</feature>
<keyword evidence="6" id="KW-0804">Transcription</keyword>
<dbReference type="Gene3D" id="4.10.240.10">
    <property type="entry name" value="Zn(2)-C6 fungal-type DNA-binding domain"/>
    <property type="match status" value="1"/>
</dbReference>
<dbReference type="InterPro" id="IPR050797">
    <property type="entry name" value="Carb_Metab_Trans_Reg"/>
</dbReference>
<evidence type="ECO:0000256" key="6">
    <source>
        <dbReference type="ARBA" id="ARBA00023163"/>
    </source>
</evidence>
<dbReference type="PANTHER" id="PTHR31668">
    <property type="entry name" value="GLUCOSE TRANSPORT TRANSCRIPTION REGULATOR RGT1-RELATED-RELATED"/>
    <property type="match status" value="1"/>
</dbReference>
<dbReference type="PANTHER" id="PTHR31668:SF18">
    <property type="entry name" value="MALTOSE FERMENTATION REGULATORY PROTEIN MAL13-RELATED"/>
    <property type="match status" value="1"/>
</dbReference>
<keyword evidence="3" id="KW-0862">Zinc</keyword>
<dbReference type="InterPro" id="IPR001138">
    <property type="entry name" value="Zn2Cys6_DnaBD"/>
</dbReference>
<evidence type="ECO:0000259" key="8">
    <source>
        <dbReference type="PROSITE" id="PS50048"/>
    </source>
</evidence>
<evidence type="ECO:0000256" key="2">
    <source>
        <dbReference type="ARBA" id="ARBA00022723"/>
    </source>
</evidence>
<evidence type="ECO:0000256" key="4">
    <source>
        <dbReference type="ARBA" id="ARBA00023015"/>
    </source>
</evidence>
<evidence type="ECO:0000256" key="5">
    <source>
        <dbReference type="ARBA" id="ARBA00023125"/>
    </source>
</evidence>
<dbReference type="InterPro" id="IPR036864">
    <property type="entry name" value="Zn2-C6_fun-type_DNA-bd_sf"/>
</dbReference>
<sequence length="143" mass="16355">MFFPCRGRQRRGPYVTRACTNCQEKHVRCTGGAACKRCTQRNLVCTFNVSSKKRGPRPKKKSKDPKQAYVLNNTKKDLYGTFMLSSVILNPIQGRTLNLLSTSEYSQRQSDNINESYFDSYEEPNILAFQEVSPYQTCTGYAK</sequence>
<evidence type="ECO:0000256" key="7">
    <source>
        <dbReference type="ARBA" id="ARBA00023242"/>
    </source>
</evidence>
<gene>
    <name evidence="9" type="ORF">GMARGA_LOCUS4425</name>
</gene>
<accession>A0ABN7UAA3</accession>
<protein>
    <submittedName>
        <fullName evidence="9">45960_t:CDS:1</fullName>
    </submittedName>
</protein>
<reference evidence="9 10" key="1">
    <citation type="submission" date="2021-06" db="EMBL/GenBank/DDBJ databases">
        <authorList>
            <person name="Kallberg Y."/>
            <person name="Tangrot J."/>
            <person name="Rosling A."/>
        </authorList>
    </citation>
    <scope>NUCLEOTIDE SEQUENCE [LARGE SCALE GENOMIC DNA]</scope>
    <source>
        <strain evidence="9 10">120-4 pot B 10/14</strain>
    </source>
</reference>
<keyword evidence="7" id="KW-0539">Nucleus</keyword>
<comment type="subcellular location">
    <subcellularLocation>
        <location evidence="1">Nucleus</location>
    </subcellularLocation>
</comment>
<evidence type="ECO:0000256" key="1">
    <source>
        <dbReference type="ARBA" id="ARBA00004123"/>
    </source>
</evidence>
<keyword evidence="10" id="KW-1185">Reference proteome</keyword>
<keyword evidence="5" id="KW-0238">DNA-binding</keyword>
<dbReference type="SMART" id="SM00066">
    <property type="entry name" value="GAL4"/>
    <property type="match status" value="1"/>
</dbReference>
<dbReference type="EMBL" id="CAJVQB010001733">
    <property type="protein sequence ID" value="CAG8548235.1"/>
    <property type="molecule type" value="Genomic_DNA"/>
</dbReference>
<name>A0ABN7UAA3_GIGMA</name>
<evidence type="ECO:0000313" key="9">
    <source>
        <dbReference type="EMBL" id="CAG8548235.1"/>
    </source>
</evidence>
<keyword evidence="2" id="KW-0479">Metal-binding</keyword>
<dbReference type="SUPFAM" id="SSF57701">
    <property type="entry name" value="Zn2/Cys6 DNA-binding domain"/>
    <property type="match status" value="1"/>
</dbReference>
<dbReference type="Pfam" id="PF00172">
    <property type="entry name" value="Zn_clus"/>
    <property type="match status" value="1"/>
</dbReference>
<dbReference type="CDD" id="cd00067">
    <property type="entry name" value="GAL4"/>
    <property type="match status" value="1"/>
</dbReference>